<feature type="transmembrane region" description="Helical" evidence="8">
    <location>
        <begin position="280"/>
        <end position="301"/>
    </location>
</feature>
<dbReference type="InterPro" id="IPR051449">
    <property type="entry name" value="ABC-2_transporter_component"/>
</dbReference>
<feature type="transmembrane region" description="Helical" evidence="8">
    <location>
        <begin position="248"/>
        <end position="268"/>
    </location>
</feature>
<feature type="domain" description="ABC transmembrane type-2" evidence="9">
    <location>
        <begin position="135"/>
        <end position="364"/>
    </location>
</feature>
<dbReference type="Proteomes" id="UP001321473">
    <property type="component" value="Unassembled WGS sequence"/>
</dbReference>
<feature type="transmembrane region" description="Helical" evidence="8">
    <location>
        <begin position="339"/>
        <end position="363"/>
    </location>
</feature>
<organism evidence="10 11">
    <name type="scientific">Amblyomma americanum</name>
    <name type="common">Lone star tick</name>
    <dbReference type="NCBI Taxonomy" id="6943"/>
    <lineage>
        <taxon>Eukaryota</taxon>
        <taxon>Metazoa</taxon>
        <taxon>Ecdysozoa</taxon>
        <taxon>Arthropoda</taxon>
        <taxon>Chelicerata</taxon>
        <taxon>Arachnida</taxon>
        <taxon>Acari</taxon>
        <taxon>Parasitiformes</taxon>
        <taxon>Ixodida</taxon>
        <taxon>Ixodoidea</taxon>
        <taxon>Ixodidae</taxon>
        <taxon>Amblyomminae</taxon>
        <taxon>Amblyomma</taxon>
    </lineage>
</organism>
<keyword evidence="7 8" id="KW-0472">Membrane</keyword>
<sequence length="365" mass="40174">MRRLVTVVFQLVVPSCVGVVFCLFVGGKPYDLPVGVVNDDGDGEFSRAFLAEISAQTVNQKPYHNLRQAFDAVLDEAAWGTIHIPSSYTKTLRHRVDSQTPNASLETTINFFLDATDYTIRNTLQFEIVDAHARYLKLLSYNFTRTNFSVETIRFSDPFYNAFDFEFREFMSPGIIVATLFALSMSLTALLLVAESQEGIQARCVVAGVTSVEVIISHALVQMSMAYMQTVLMLVVFVSVFDTPVRGSLTAAFSIPVLMALCGMNFGFLTSSVSKDEATALLLSLAALYPTLLVGGVLWPVEGVPKMLRVLSWSVPHGLPAHAMRGVMLRNYTFDNPHVVRAVAATSGWTVLFMAGAMIMYSLSK</sequence>
<protein>
    <recommendedName>
        <fullName evidence="9">ABC transmembrane type-2 domain-containing protein</fullName>
    </recommendedName>
</protein>
<reference evidence="10 11" key="1">
    <citation type="journal article" date="2023" name="Arcadia Sci">
        <title>De novo assembly of a long-read Amblyomma americanum tick genome.</title>
        <authorList>
            <person name="Chou S."/>
            <person name="Poskanzer K.E."/>
            <person name="Rollins M."/>
            <person name="Thuy-Boun P.S."/>
        </authorList>
    </citation>
    <scope>NUCLEOTIDE SEQUENCE [LARGE SCALE GENOMIC DNA]</scope>
    <source>
        <strain evidence="10">F_SG_1</strain>
        <tissue evidence="10">Salivary glands</tissue>
    </source>
</reference>
<dbReference type="GO" id="GO:0005886">
    <property type="term" value="C:plasma membrane"/>
    <property type="evidence" value="ECO:0007669"/>
    <property type="project" value="UniProtKB-SubCell"/>
</dbReference>
<dbReference type="PANTHER" id="PTHR30294:SF38">
    <property type="entry name" value="TRANSPORT PERMEASE PROTEIN"/>
    <property type="match status" value="1"/>
</dbReference>
<evidence type="ECO:0000256" key="1">
    <source>
        <dbReference type="ARBA" id="ARBA00004651"/>
    </source>
</evidence>
<evidence type="ECO:0000256" key="6">
    <source>
        <dbReference type="ARBA" id="ARBA00022989"/>
    </source>
</evidence>
<evidence type="ECO:0000256" key="3">
    <source>
        <dbReference type="ARBA" id="ARBA00022448"/>
    </source>
</evidence>
<dbReference type="GO" id="GO:0140359">
    <property type="term" value="F:ABC-type transporter activity"/>
    <property type="evidence" value="ECO:0007669"/>
    <property type="project" value="InterPro"/>
</dbReference>
<gene>
    <name evidence="10" type="ORF">V5799_012794</name>
</gene>
<accession>A0AAQ4E7P1</accession>
<comment type="caution">
    <text evidence="10">The sequence shown here is derived from an EMBL/GenBank/DDBJ whole genome shotgun (WGS) entry which is preliminary data.</text>
</comment>
<keyword evidence="3" id="KW-0813">Transport</keyword>
<feature type="transmembrane region" description="Helical" evidence="8">
    <location>
        <begin position="205"/>
        <end position="228"/>
    </location>
</feature>
<evidence type="ECO:0000256" key="7">
    <source>
        <dbReference type="ARBA" id="ARBA00023136"/>
    </source>
</evidence>
<dbReference type="AlphaFoldDB" id="A0AAQ4E7P1"/>
<dbReference type="InterPro" id="IPR047817">
    <property type="entry name" value="ABC2_TM_bact-type"/>
</dbReference>
<evidence type="ECO:0000259" key="9">
    <source>
        <dbReference type="PROSITE" id="PS51012"/>
    </source>
</evidence>
<evidence type="ECO:0000313" key="10">
    <source>
        <dbReference type="EMBL" id="KAK8770741.1"/>
    </source>
</evidence>
<evidence type="ECO:0000256" key="8">
    <source>
        <dbReference type="SAM" id="Phobius"/>
    </source>
</evidence>
<evidence type="ECO:0000256" key="2">
    <source>
        <dbReference type="ARBA" id="ARBA00007783"/>
    </source>
</evidence>
<keyword evidence="6 8" id="KW-1133">Transmembrane helix</keyword>
<dbReference type="PROSITE" id="PS51012">
    <property type="entry name" value="ABC_TM2"/>
    <property type="match status" value="1"/>
</dbReference>
<dbReference type="EMBL" id="JARKHS020020615">
    <property type="protein sequence ID" value="KAK8770741.1"/>
    <property type="molecule type" value="Genomic_DNA"/>
</dbReference>
<name>A0AAQ4E7P1_AMBAM</name>
<keyword evidence="4" id="KW-1003">Cell membrane</keyword>
<evidence type="ECO:0000256" key="5">
    <source>
        <dbReference type="ARBA" id="ARBA00022692"/>
    </source>
</evidence>
<dbReference type="Pfam" id="PF12698">
    <property type="entry name" value="ABC2_membrane_3"/>
    <property type="match status" value="1"/>
</dbReference>
<proteinExistence type="inferred from homology"/>
<keyword evidence="5 8" id="KW-0812">Transmembrane</keyword>
<dbReference type="InterPro" id="IPR013525">
    <property type="entry name" value="ABC2_TM"/>
</dbReference>
<dbReference type="PANTHER" id="PTHR30294">
    <property type="entry name" value="MEMBRANE COMPONENT OF ABC TRANSPORTER YHHJ-RELATED"/>
    <property type="match status" value="1"/>
</dbReference>
<evidence type="ECO:0000313" key="11">
    <source>
        <dbReference type="Proteomes" id="UP001321473"/>
    </source>
</evidence>
<evidence type="ECO:0000256" key="4">
    <source>
        <dbReference type="ARBA" id="ARBA00022475"/>
    </source>
</evidence>
<comment type="similarity">
    <text evidence="2">Belongs to the ABC-2 integral membrane protein family.</text>
</comment>
<comment type="subcellular location">
    <subcellularLocation>
        <location evidence="1">Cell membrane</location>
        <topology evidence="1">Multi-pass membrane protein</topology>
    </subcellularLocation>
</comment>
<feature type="transmembrane region" description="Helical" evidence="8">
    <location>
        <begin position="170"/>
        <end position="193"/>
    </location>
</feature>
<keyword evidence="11" id="KW-1185">Reference proteome</keyword>